<dbReference type="GO" id="GO:0016887">
    <property type="term" value="F:ATP hydrolysis activity"/>
    <property type="evidence" value="ECO:0007669"/>
    <property type="project" value="InterPro"/>
</dbReference>
<dbReference type="InterPro" id="IPR003593">
    <property type="entry name" value="AAA+_ATPase"/>
</dbReference>
<evidence type="ECO:0000313" key="6">
    <source>
        <dbReference type="EMBL" id="WIM06230.1"/>
    </source>
</evidence>
<dbReference type="Gene3D" id="3.40.50.300">
    <property type="entry name" value="P-loop containing nucleotide triphosphate hydrolases"/>
    <property type="match status" value="1"/>
</dbReference>
<dbReference type="AlphaFoldDB" id="A0AA49FMA1"/>
<dbReference type="PANTHER" id="PTHR43514">
    <property type="entry name" value="ABC TRANSPORTER I FAMILY MEMBER 10"/>
    <property type="match status" value="1"/>
</dbReference>
<dbReference type="GO" id="GO:0005524">
    <property type="term" value="F:ATP binding"/>
    <property type="evidence" value="ECO:0007669"/>
    <property type="project" value="UniProtKB-KW"/>
</dbReference>
<dbReference type="PROSITE" id="PS00211">
    <property type="entry name" value="ABC_TRANSPORTER_1"/>
    <property type="match status" value="1"/>
</dbReference>
<dbReference type="InterPro" id="IPR017871">
    <property type="entry name" value="ABC_transporter-like_CS"/>
</dbReference>
<dbReference type="InterPro" id="IPR008995">
    <property type="entry name" value="Mo/tungstate-bd_C_term_dom"/>
</dbReference>
<dbReference type="InterPro" id="IPR003439">
    <property type="entry name" value="ABC_transporter-like_ATP-bd"/>
</dbReference>
<evidence type="ECO:0000256" key="2">
    <source>
        <dbReference type="ARBA" id="ARBA00022475"/>
    </source>
</evidence>
<dbReference type="InterPro" id="IPR027417">
    <property type="entry name" value="P-loop_NTPase"/>
</dbReference>
<evidence type="ECO:0000256" key="3">
    <source>
        <dbReference type="ARBA" id="ARBA00022741"/>
    </source>
</evidence>
<dbReference type="Pfam" id="PF00005">
    <property type="entry name" value="ABC_tran"/>
    <property type="match status" value="1"/>
</dbReference>
<evidence type="ECO:0000256" key="4">
    <source>
        <dbReference type="ARBA" id="ARBA00022840"/>
    </source>
</evidence>
<keyword evidence="4 6" id="KW-0067">ATP-binding</keyword>
<keyword evidence="1" id="KW-0813">Transport</keyword>
<keyword evidence="2" id="KW-0472">Membrane</keyword>
<dbReference type="EMBL" id="CP107246">
    <property type="protein sequence ID" value="WIM06230.1"/>
    <property type="molecule type" value="Genomic_DNA"/>
</dbReference>
<keyword evidence="2" id="KW-1003">Cell membrane</keyword>
<dbReference type="SMART" id="SM00382">
    <property type="entry name" value="AAA"/>
    <property type="match status" value="1"/>
</dbReference>
<dbReference type="Proteomes" id="UP001234916">
    <property type="component" value="Chromosome"/>
</dbReference>
<reference evidence="6" key="1">
    <citation type="journal article" date="2023" name="Nat. Microbiol.">
        <title>Enrichment and characterization of a nitric oxide-reducing microbial community in a continuous bioreactor.</title>
        <authorList>
            <person name="Garrido-Amador P."/>
            <person name="Stortenbeker N."/>
            <person name="Wessels H.J.C.T."/>
            <person name="Speth D.R."/>
            <person name="Garcia-Heredia I."/>
            <person name="Kartal B."/>
        </authorList>
    </citation>
    <scope>NUCLEOTIDE SEQUENCE</scope>
    <source>
        <strain evidence="6">MAG1</strain>
    </source>
</reference>
<keyword evidence="3" id="KW-0547">Nucleotide-binding</keyword>
<dbReference type="SUPFAM" id="SSF52540">
    <property type="entry name" value="P-loop containing nucleoside triphosphate hydrolases"/>
    <property type="match status" value="1"/>
</dbReference>
<dbReference type="SUPFAM" id="SSF50331">
    <property type="entry name" value="MOP-like"/>
    <property type="match status" value="1"/>
</dbReference>
<accession>A0AA49FMA1</accession>
<feature type="domain" description="ABC transporter" evidence="5">
    <location>
        <begin position="3"/>
        <end position="232"/>
    </location>
</feature>
<gene>
    <name evidence="6" type="ORF">OHM77_02745</name>
</gene>
<name>A0AA49FMA1_9PROT</name>
<dbReference type="InterPro" id="IPR050334">
    <property type="entry name" value="Molybdenum_import_ModC"/>
</dbReference>
<dbReference type="PANTHER" id="PTHR43514:SF4">
    <property type="entry name" value="ABC TRANSPORTER I FAMILY MEMBER 10"/>
    <property type="match status" value="1"/>
</dbReference>
<evidence type="ECO:0000256" key="1">
    <source>
        <dbReference type="ARBA" id="ARBA00022448"/>
    </source>
</evidence>
<organism evidence="6">
    <name type="scientific">Candidatus Nitricoxidivorans perseverans</name>
    <dbReference type="NCBI Taxonomy" id="2975601"/>
    <lineage>
        <taxon>Bacteria</taxon>
        <taxon>Pseudomonadati</taxon>
        <taxon>Pseudomonadota</taxon>
        <taxon>Betaproteobacteria</taxon>
        <taxon>Nitrosomonadales</taxon>
        <taxon>Sterolibacteriaceae</taxon>
        <taxon>Candidatus Nitricoxidivorans</taxon>
    </lineage>
</organism>
<proteinExistence type="predicted"/>
<dbReference type="KEGG" id="npv:OHM77_02745"/>
<evidence type="ECO:0000259" key="5">
    <source>
        <dbReference type="PROSITE" id="PS50893"/>
    </source>
</evidence>
<sequence>MSIELELRHGGPCLDLTATLPAGEITALLGPSGSGKTSILRAIAGLLRLDRERVSVGGEPWSDSGRGFHLPTRRRQVGFVSQHYSLFPHLSVLANVEMALLHLAPNERRERARASLELTQVAALDDRIPRELSGGQKQRVALARAIAREPRVLLLDEPFSAVDRSTRKQLYVELLRLHERISATMVLVTHDLDEAAQLASHLCLVKDGRLLQAGPTREVLAHPTGEAAARLLDMANIFDGSQEVADGPRAVLRWGPHVLRVRRPGPASGKVRWAIAPGNVLLVRPDKPWSGHLENPVNATVGELIPLGAEVLVWLVPEGLPDVRLQMRLPLRALTRYPLLPGQAVTVCLRGADLLVFGDDTALRGIPQGDFLRGVASAGAVRPFGNS</sequence>
<protein>
    <submittedName>
        <fullName evidence="6">ABC transporter ATP-binding protein</fullName>
    </submittedName>
</protein>
<dbReference type="PROSITE" id="PS50893">
    <property type="entry name" value="ABC_TRANSPORTER_2"/>
    <property type="match status" value="1"/>
</dbReference>